<evidence type="ECO:0000256" key="8">
    <source>
        <dbReference type="ARBA" id="ARBA00023125"/>
    </source>
</evidence>
<accession>A0A845E7X9</accession>
<dbReference type="Proteomes" id="UP000447393">
    <property type="component" value="Unassembled WGS sequence"/>
</dbReference>
<dbReference type="OrthoDB" id="9773982at2"/>
<dbReference type="Pfam" id="PF03796">
    <property type="entry name" value="DnaB_C"/>
    <property type="match status" value="1"/>
</dbReference>
<dbReference type="PANTHER" id="PTHR30153">
    <property type="entry name" value="REPLICATIVE DNA HELICASE DNAB"/>
    <property type="match status" value="1"/>
</dbReference>
<keyword evidence="3 12" id="KW-0235">DNA replication</keyword>
<gene>
    <name evidence="14" type="primary">dnaB</name>
    <name evidence="14" type="ORF">GLV98_12345</name>
</gene>
<dbReference type="AlphaFoldDB" id="A0A845E7X9"/>
<dbReference type="GO" id="GO:0016787">
    <property type="term" value="F:hydrolase activity"/>
    <property type="evidence" value="ECO:0007669"/>
    <property type="project" value="UniProtKB-KW"/>
</dbReference>
<dbReference type="GO" id="GO:0005829">
    <property type="term" value="C:cytosol"/>
    <property type="evidence" value="ECO:0007669"/>
    <property type="project" value="TreeGrafter"/>
</dbReference>
<evidence type="ECO:0000256" key="2">
    <source>
        <dbReference type="ARBA" id="ARBA00022515"/>
    </source>
</evidence>
<keyword evidence="9" id="KW-0413">Isomerase</keyword>
<evidence type="ECO:0000313" key="15">
    <source>
        <dbReference type="Proteomes" id="UP000447393"/>
    </source>
</evidence>
<evidence type="ECO:0000256" key="1">
    <source>
        <dbReference type="ARBA" id="ARBA00008428"/>
    </source>
</evidence>
<evidence type="ECO:0000256" key="5">
    <source>
        <dbReference type="ARBA" id="ARBA00022801"/>
    </source>
</evidence>
<dbReference type="GO" id="GO:0005524">
    <property type="term" value="F:ATP binding"/>
    <property type="evidence" value="ECO:0007669"/>
    <property type="project" value="UniProtKB-UniRule"/>
</dbReference>
<dbReference type="GO" id="GO:1990077">
    <property type="term" value="C:primosome complex"/>
    <property type="evidence" value="ECO:0007669"/>
    <property type="project" value="UniProtKB-UniRule"/>
</dbReference>
<dbReference type="CDD" id="cd00984">
    <property type="entry name" value="DnaB_C"/>
    <property type="match status" value="1"/>
</dbReference>
<dbReference type="InterPro" id="IPR007692">
    <property type="entry name" value="DNA_helicase_DnaB"/>
</dbReference>
<keyword evidence="6 12" id="KW-0347">Helicase</keyword>
<organism evidence="14 15">
    <name type="scientific">Halobacillus litoralis</name>
    <dbReference type="NCBI Taxonomy" id="45668"/>
    <lineage>
        <taxon>Bacteria</taxon>
        <taxon>Bacillati</taxon>
        <taxon>Bacillota</taxon>
        <taxon>Bacilli</taxon>
        <taxon>Bacillales</taxon>
        <taxon>Bacillaceae</taxon>
        <taxon>Halobacillus</taxon>
    </lineage>
</organism>
<dbReference type="GO" id="GO:0003677">
    <property type="term" value="F:DNA binding"/>
    <property type="evidence" value="ECO:0007669"/>
    <property type="project" value="UniProtKB-UniRule"/>
</dbReference>
<dbReference type="EMBL" id="WMEZ01000004">
    <property type="protein sequence ID" value="MYL50279.1"/>
    <property type="molecule type" value="Genomic_DNA"/>
</dbReference>
<proteinExistence type="inferred from homology"/>
<name>A0A845E7X9_9BACI</name>
<dbReference type="InterPro" id="IPR007693">
    <property type="entry name" value="DNA_helicase_DnaB-like_N"/>
</dbReference>
<dbReference type="InterPro" id="IPR027417">
    <property type="entry name" value="P-loop_NTPase"/>
</dbReference>
<dbReference type="Gene3D" id="1.10.860.10">
    <property type="entry name" value="DNAb Helicase, Chain A"/>
    <property type="match status" value="1"/>
</dbReference>
<dbReference type="GO" id="GO:0006269">
    <property type="term" value="P:DNA replication, synthesis of primer"/>
    <property type="evidence" value="ECO:0007669"/>
    <property type="project" value="UniProtKB-UniRule"/>
</dbReference>
<comment type="catalytic activity">
    <reaction evidence="10 12">
        <text>ATP + H2O = ADP + phosphate + H(+)</text>
        <dbReference type="Rhea" id="RHEA:13065"/>
        <dbReference type="ChEBI" id="CHEBI:15377"/>
        <dbReference type="ChEBI" id="CHEBI:15378"/>
        <dbReference type="ChEBI" id="CHEBI:30616"/>
        <dbReference type="ChEBI" id="CHEBI:43474"/>
        <dbReference type="ChEBI" id="CHEBI:456216"/>
        <dbReference type="EC" id="5.6.2.3"/>
    </reaction>
</comment>
<dbReference type="PROSITE" id="PS51199">
    <property type="entry name" value="SF4_HELICASE"/>
    <property type="match status" value="1"/>
</dbReference>
<dbReference type="SUPFAM" id="SSF52540">
    <property type="entry name" value="P-loop containing nucleoside triphosphate hydrolases"/>
    <property type="match status" value="1"/>
</dbReference>
<dbReference type="SUPFAM" id="SSF48024">
    <property type="entry name" value="N-terminal domain of DnaB helicase"/>
    <property type="match status" value="1"/>
</dbReference>
<evidence type="ECO:0000256" key="6">
    <source>
        <dbReference type="ARBA" id="ARBA00022806"/>
    </source>
</evidence>
<sequence>MIRNYEAEQAILGSVLLEGSIVRDLILEDIHFDESAHRKIYKAMREISDQDQPINIVSVTTQLGDIIHNCGGVSYLTDLAGSVPSTAAVKHYQRMVLEAYRNRKTQEQALKYSENPGDISLDDLIKNLESMRELGVESEEKSTYDYLTEIANDILSPTSDEQNGFKTGYRDFDNMTGGGPQRGDLIIVAARPSMGKTAFALNMASGHCRNGGSVDMFSLEMGAKQLLHRMISAEGNIDGQKWRTMSFSTEDYNKALDAIGVITDWQVDIHEKARTVSDIRAIVRRSVNEKNRDKHMVVIDYLQLMSSVGRYERRDLEVGAMTRELKLLARELDIPIILLSQLSRGVESRQDKRPMMSDLRESGNIEQDADVIGFLYRDDYYDAESENQNIVEIILGKQRNGPVGNVELAFLKEYGKFVNLDYRYSEMEVPPA</sequence>
<evidence type="ECO:0000259" key="13">
    <source>
        <dbReference type="PROSITE" id="PS51199"/>
    </source>
</evidence>
<dbReference type="RefSeq" id="WP_160915592.1">
    <property type="nucleotide sequence ID" value="NZ_WMEZ01000004.1"/>
</dbReference>
<dbReference type="InterPro" id="IPR007694">
    <property type="entry name" value="DNA_helicase_DnaB-like_C"/>
</dbReference>
<evidence type="ECO:0000313" key="14">
    <source>
        <dbReference type="EMBL" id="MYL50279.1"/>
    </source>
</evidence>
<dbReference type="EC" id="5.6.2.3" evidence="11 12"/>
<keyword evidence="8 12" id="KW-0238">DNA-binding</keyword>
<dbReference type="InterPro" id="IPR036185">
    <property type="entry name" value="DNA_heli_DnaB-like_N_sf"/>
</dbReference>
<dbReference type="PANTHER" id="PTHR30153:SF2">
    <property type="entry name" value="REPLICATIVE DNA HELICASE"/>
    <property type="match status" value="1"/>
</dbReference>
<evidence type="ECO:0000256" key="7">
    <source>
        <dbReference type="ARBA" id="ARBA00022840"/>
    </source>
</evidence>
<keyword evidence="5 12" id="KW-0378">Hydrolase</keyword>
<evidence type="ECO:0000256" key="9">
    <source>
        <dbReference type="ARBA" id="ARBA00023235"/>
    </source>
</evidence>
<comment type="function">
    <text evidence="12">The main replicative DNA helicase, it participates in initiation and elongation during chromosome replication. Travels ahead of the DNA replisome, separating dsDNA into templates for DNA synthesis. A processive ATP-dependent 5'-3' DNA helicase it has DNA-dependent ATPase activity.</text>
</comment>
<evidence type="ECO:0000256" key="4">
    <source>
        <dbReference type="ARBA" id="ARBA00022741"/>
    </source>
</evidence>
<evidence type="ECO:0000256" key="10">
    <source>
        <dbReference type="ARBA" id="ARBA00048954"/>
    </source>
</evidence>
<dbReference type="Gene3D" id="3.40.50.300">
    <property type="entry name" value="P-loop containing nucleotide triphosphate hydrolases"/>
    <property type="match status" value="1"/>
</dbReference>
<evidence type="ECO:0000256" key="3">
    <source>
        <dbReference type="ARBA" id="ARBA00022705"/>
    </source>
</evidence>
<feature type="domain" description="SF4 helicase" evidence="13">
    <location>
        <begin position="158"/>
        <end position="424"/>
    </location>
</feature>
<protein>
    <recommendedName>
        <fullName evidence="11 12">Replicative DNA helicase</fullName>
        <ecNumber evidence="11 12">5.6.2.3</ecNumber>
    </recommendedName>
</protein>
<keyword evidence="2 12" id="KW-0639">Primosome</keyword>
<dbReference type="GO" id="GO:0043139">
    <property type="term" value="F:5'-3' DNA helicase activity"/>
    <property type="evidence" value="ECO:0007669"/>
    <property type="project" value="UniProtKB-EC"/>
</dbReference>
<comment type="caution">
    <text evidence="14">The sequence shown here is derived from an EMBL/GenBank/DDBJ whole genome shotgun (WGS) entry which is preliminary data.</text>
</comment>
<dbReference type="NCBIfam" id="TIGR00665">
    <property type="entry name" value="DnaB"/>
    <property type="match status" value="1"/>
</dbReference>
<dbReference type="Pfam" id="PF00772">
    <property type="entry name" value="DnaB"/>
    <property type="match status" value="1"/>
</dbReference>
<keyword evidence="4 12" id="KW-0547">Nucleotide-binding</keyword>
<comment type="similarity">
    <text evidence="1 12">Belongs to the helicase family. DnaB subfamily.</text>
</comment>
<evidence type="ECO:0000256" key="11">
    <source>
        <dbReference type="NCBIfam" id="TIGR00665"/>
    </source>
</evidence>
<keyword evidence="7 12" id="KW-0067">ATP-binding</keyword>
<dbReference type="InterPro" id="IPR016136">
    <property type="entry name" value="DNA_helicase_N/primase_C"/>
</dbReference>
<reference evidence="14 15" key="1">
    <citation type="submission" date="2019-11" db="EMBL/GenBank/DDBJ databases">
        <title>Genome sequences of 17 halophilic strains isolated from different environments.</title>
        <authorList>
            <person name="Furrow R.E."/>
        </authorList>
    </citation>
    <scope>NUCLEOTIDE SEQUENCE [LARGE SCALE GENOMIC DNA]</scope>
    <source>
        <strain evidence="14 15">22505_10_Sand</strain>
    </source>
</reference>
<evidence type="ECO:0000256" key="12">
    <source>
        <dbReference type="RuleBase" id="RU362085"/>
    </source>
</evidence>